<dbReference type="RefSeq" id="WP_109849930.1">
    <property type="nucleotide sequence ID" value="NZ_CP043925.1"/>
</dbReference>
<dbReference type="KEGG" id="pcol:F1325_06320"/>
<evidence type="ECO:0000313" key="1">
    <source>
        <dbReference type="EMBL" id="QHN10095.1"/>
    </source>
</evidence>
<organism evidence="1 2">
    <name type="scientific">Proteus columbae</name>
    <dbReference type="NCBI Taxonomy" id="1987580"/>
    <lineage>
        <taxon>Bacteria</taxon>
        <taxon>Pseudomonadati</taxon>
        <taxon>Pseudomonadota</taxon>
        <taxon>Gammaproteobacteria</taxon>
        <taxon>Enterobacterales</taxon>
        <taxon>Morganellaceae</taxon>
        <taxon>Proteus</taxon>
    </lineage>
</organism>
<name>A0A6I7D5Q4_9GAMM</name>
<keyword evidence="2" id="KW-1185">Reference proteome</keyword>
<dbReference type="EMBL" id="CP043925">
    <property type="protein sequence ID" value="QHN10095.1"/>
    <property type="molecule type" value="Genomic_DNA"/>
</dbReference>
<dbReference type="AlphaFoldDB" id="A0A6I7D5Q4"/>
<dbReference type="Proteomes" id="UP000464700">
    <property type="component" value="Chromosome"/>
</dbReference>
<sequence length="93" mass="10992">MAIVQFYTTRSKDETPSQITNNLRYELPDDHNFSADDDLESCIEACAEYYHADCDGWESRFPCLFMLWIDDEYLGIFEVKREFEPTFSAQKVE</sequence>
<proteinExistence type="predicted"/>
<accession>A0A6I7D5Q4</accession>
<protein>
    <submittedName>
        <fullName evidence="1">Uncharacterized protein</fullName>
    </submittedName>
</protein>
<reference evidence="1 2" key="1">
    <citation type="submission" date="2019-09" db="EMBL/GenBank/DDBJ databases">
        <title>Emergence of a chromosome-mediated tetracycline resistance gene in Proteus strain.</title>
        <authorList>
            <person name="He D."/>
            <person name="Wang L."/>
        </authorList>
    </citation>
    <scope>NUCLEOTIDE SEQUENCE [LARGE SCALE GENOMIC DNA]</scope>
    <source>
        <strain evidence="1 2">T60</strain>
    </source>
</reference>
<gene>
    <name evidence="1" type="ORF">F1325_06320</name>
</gene>
<evidence type="ECO:0000313" key="2">
    <source>
        <dbReference type="Proteomes" id="UP000464700"/>
    </source>
</evidence>